<gene>
    <name evidence="1" type="ORF">UFOPK2373_00325</name>
</gene>
<dbReference type="EMBL" id="CAEZXL010000035">
    <property type="protein sequence ID" value="CAB4682093.1"/>
    <property type="molecule type" value="Genomic_DNA"/>
</dbReference>
<protein>
    <submittedName>
        <fullName evidence="1">Unannotated protein</fullName>
    </submittedName>
</protein>
<dbReference type="AlphaFoldDB" id="A0A6J6NC17"/>
<accession>A0A6J6NC17</accession>
<reference evidence="1" key="1">
    <citation type="submission" date="2020-05" db="EMBL/GenBank/DDBJ databases">
        <authorList>
            <person name="Chiriac C."/>
            <person name="Salcher M."/>
            <person name="Ghai R."/>
            <person name="Kavagutti S V."/>
        </authorList>
    </citation>
    <scope>NUCLEOTIDE SEQUENCE</scope>
</reference>
<proteinExistence type="predicted"/>
<organism evidence="1">
    <name type="scientific">freshwater metagenome</name>
    <dbReference type="NCBI Taxonomy" id="449393"/>
    <lineage>
        <taxon>unclassified sequences</taxon>
        <taxon>metagenomes</taxon>
        <taxon>ecological metagenomes</taxon>
    </lineage>
</organism>
<name>A0A6J6NC17_9ZZZZ</name>
<sequence>MKPIGRLNLAVRRAELRVRRQTLVALGKITDLGEDIKDGLDELREDVKRQAKKVDREVRKGVKKTVGKAKKAIKRLDE</sequence>
<evidence type="ECO:0000313" key="1">
    <source>
        <dbReference type="EMBL" id="CAB4682093.1"/>
    </source>
</evidence>